<dbReference type="AlphaFoldDB" id="A0A4C1SRF4"/>
<dbReference type="Proteomes" id="UP000299102">
    <property type="component" value="Unassembled WGS sequence"/>
</dbReference>
<reference evidence="2 3" key="1">
    <citation type="journal article" date="2019" name="Commun. Biol.">
        <title>The bagworm genome reveals a unique fibroin gene that provides high tensile strength.</title>
        <authorList>
            <person name="Kono N."/>
            <person name="Nakamura H."/>
            <person name="Ohtoshi R."/>
            <person name="Tomita M."/>
            <person name="Numata K."/>
            <person name="Arakawa K."/>
        </authorList>
    </citation>
    <scope>NUCLEOTIDE SEQUENCE [LARGE SCALE GENOMIC DNA]</scope>
</reference>
<keyword evidence="3" id="KW-1185">Reference proteome</keyword>
<organism evidence="2 3">
    <name type="scientific">Eumeta variegata</name>
    <name type="common">Bagworm moth</name>
    <name type="synonym">Eumeta japonica</name>
    <dbReference type="NCBI Taxonomy" id="151549"/>
    <lineage>
        <taxon>Eukaryota</taxon>
        <taxon>Metazoa</taxon>
        <taxon>Ecdysozoa</taxon>
        <taxon>Arthropoda</taxon>
        <taxon>Hexapoda</taxon>
        <taxon>Insecta</taxon>
        <taxon>Pterygota</taxon>
        <taxon>Neoptera</taxon>
        <taxon>Endopterygota</taxon>
        <taxon>Lepidoptera</taxon>
        <taxon>Glossata</taxon>
        <taxon>Ditrysia</taxon>
        <taxon>Tineoidea</taxon>
        <taxon>Psychidae</taxon>
        <taxon>Oiketicinae</taxon>
        <taxon>Eumeta</taxon>
    </lineage>
</organism>
<feature type="region of interest" description="Disordered" evidence="1">
    <location>
        <begin position="31"/>
        <end position="60"/>
    </location>
</feature>
<sequence length="108" mass="11783">MLTSKGPTVVSLCLSSADNEAVNDEAILPASGNIATSSGDHGLPLSGSRSSPWRERQHKGNAMRHLYDGVTRDEDKSAVAGRHRQWRLGDEFARQMAAWDATPRPLTR</sequence>
<evidence type="ECO:0000313" key="3">
    <source>
        <dbReference type="Proteomes" id="UP000299102"/>
    </source>
</evidence>
<comment type="caution">
    <text evidence="2">The sequence shown here is derived from an EMBL/GenBank/DDBJ whole genome shotgun (WGS) entry which is preliminary data.</text>
</comment>
<proteinExistence type="predicted"/>
<protein>
    <submittedName>
        <fullName evidence="2">Uncharacterized protein</fullName>
    </submittedName>
</protein>
<gene>
    <name evidence="2" type="ORF">EVAR_2512_1</name>
</gene>
<evidence type="ECO:0000256" key="1">
    <source>
        <dbReference type="SAM" id="MobiDB-lite"/>
    </source>
</evidence>
<name>A0A4C1SRF4_EUMVA</name>
<evidence type="ECO:0000313" key="2">
    <source>
        <dbReference type="EMBL" id="GBP03808.1"/>
    </source>
</evidence>
<accession>A0A4C1SRF4</accession>
<dbReference type="EMBL" id="BGZK01000011">
    <property type="protein sequence ID" value="GBP03808.1"/>
    <property type="molecule type" value="Genomic_DNA"/>
</dbReference>